<keyword evidence="3" id="KW-1185">Reference proteome</keyword>
<evidence type="ECO:0000313" key="2">
    <source>
        <dbReference type="EMBL" id="PAX51056.1"/>
    </source>
</evidence>
<dbReference type="EMBL" id="NTFS01000485">
    <property type="protein sequence ID" value="PAX51056.1"/>
    <property type="molecule type" value="Genomic_DNA"/>
</dbReference>
<keyword evidence="2" id="KW-0378">Hydrolase</keyword>
<dbReference type="SUPFAM" id="SSF53474">
    <property type="entry name" value="alpha/beta-Hydrolases"/>
    <property type="match status" value="1"/>
</dbReference>
<gene>
    <name evidence="2" type="ORF">CK510_26915</name>
</gene>
<evidence type="ECO:0000259" key="1">
    <source>
        <dbReference type="Pfam" id="PF12697"/>
    </source>
</evidence>
<dbReference type="AlphaFoldDB" id="A0A2A2TBP6"/>
<dbReference type="InterPro" id="IPR029058">
    <property type="entry name" value="AB_hydrolase_fold"/>
</dbReference>
<name>A0A2A2TBP6_9CYAN</name>
<dbReference type="InterPro" id="IPR000073">
    <property type="entry name" value="AB_hydrolase_1"/>
</dbReference>
<protein>
    <submittedName>
        <fullName evidence="2">Alpha/beta hydrolase</fullName>
    </submittedName>
</protein>
<accession>A0A2A2TBP6</accession>
<dbReference type="RefSeq" id="WP_095724583.1">
    <property type="nucleotide sequence ID" value="NZ_NTFS01000485.1"/>
</dbReference>
<dbReference type="OrthoDB" id="6181537at2"/>
<dbReference type="Proteomes" id="UP000218238">
    <property type="component" value="Unassembled WGS sequence"/>
</dbReference>
<dbReference type="Pfam" id="PF12697">
    <property type="entry name" value="Abhydrolase_6"/>
    <property type="match status" value="1"/>
</dbReference>
<dbReference type="PANTHER" id="PTHR47914">
    <property type="entry name" value="ALPHA/BETA-HYDROLASES SUPERFAMILY PROTEIN"/>
    <property type="match status" value="1"/>
</dbReference>
<organism evidence="2 3">
    <name type="scientific">Brunnivagina elsteri CCALA 953</name>
    <dbReference type="NCBI Taxonomy" id="987040"/>
    <lineage>
        <taxon>Bacteria</taxon>
        <taxon>Bacillati</taxon>
        <taxon>Cyanobacteriota</taxon>
        <taxon>Cyanophyceae</taxon>
        <taxon>Nostocales</taxon>
        <taxon>Calotrichaceae</taxon>
        <taxon>Brunnivagina</taxon>
    </lineage>
</organism>
<sequence>MSTNLLSVASELDIGGNIQEYSWKWENQEVRVVYETLGNGSPVLLLPAFSTVSMRSEMAGIAKLLSPDFQTFAVDFPGFGDSSRLPLDYQPGIYKQFLEDFITTVFQTPVAVVAAGHSSAYVLELANRRPNLFSRIALIAPTWRGPLPTMGLNRDTATQGKNLMRTPIIGQLLYKLNTLPSFLNWMYGRHVYVDTTKLTPDFIKHKWRNTQQPGARYAPAAFVTGNLDAVDSQSNFLALVSVLTVPLMVIVGESSPPKSRAEMDAVAALPNVIDVKLPGTLGMHEEYANEVTDAIAPFLRAI</sequence>
<proteinExistence type="predicted"/>
<dbReference type="Gene3D" id="3.40.50.1820">
    <property type="entry name" value="alpha/beta hydrolase"/>
    <property type="match status" value="1"/>
</dbReference>
<reference evidence="2 3" key="1">
    <citation type="submission" date="2017-08" db="EMBL/GenBank/DDBJ databases">
        <title>Draft genome sequence of filamentous cyanobacterium Calothrix elsteri CCALA 953.</title>
        <authorList>
            <person name="Gagunashvili A.N."/>
            <person name="Elster J."/>
            <person name="Andresson O.S."/>
        </authorList>
    </citation>
    <scope>NUCLEOTIDE SEQUENCE [LARGE SCALE GENOMIC DNA]</scope>
    <source>
        <strain evidence="2 3">CCALA 953</strain>
    </source>
</reference>
<comment type="caution">
    <text evidence="2">The sequence shown here is derived from an EMBL/GenBank/DDBJ whole genome shotgun (WGS) entry which is preliminary data.</text>
</comment>
<feature type="domain" description="AB hydrolase-1" evidence="1">
    <location>
        <begin position="43"/>
        <end position="272"/>
    </location>
</feature>
<evidence type="ECO:0000313" key="3">
    <source>
        <dbReference type="Proteomes" id="UP000218238"/>
    </source>
</evidence>
<dbReference type="PANTHER" id="PTHR47914:SF1">
    <property type="entry name" value="ALPHA_BETA-HYDROLASES SUPERFAMILY PROTEIN"/>
    <property type="match status" value="1"/>
</dbReference>
<dbReference type="GO" id="GO:0016787">
    <property type="term" value="F:hydrolase activity"/>
    <property type="evidence" value="ECO:0007669"/>
    <property type="project" value="UniProtKB-KW"/>
</dbReference>